<proteinExistence type="evidence at transcript level"/>
<name>U3TBV1_OVOOK</name>
<dbReference type="AlphaFoldDB" id="U3TBV1"/>
<protein>
    <submittedName>
        <fullName evidence="1">C-type_lectin_beta-subunit</fullName>
    </submittedName>
</protein>
<dbReference type="EMBL" id="AB851987">
    <property type="protein sequence ID" value="BAN89423.1"/>
    <property type="molecule type" value="mRNA"/>
</dbReference>
<reference evidence="1" key="1">
    <citation type="journal article" date="2013" name="BMC Genomics">
        <title>Quantitative high-throughput profiling of snake venom gland transcriptomes and proteomes (Ovophis okinavensis and Protobothrops flavoviridis).</title>
        <authorList>
            <person name="Aird S.D."/>
            <person name="Watanabe Y."/>
            <person name="Villar-Briones A."/>
            <person name="Roy M.C."/>
            <person name="Terada K."/>
            <person name="Mikheyev A.S."/>
        </authorList>
    </citation>
    <scope>NUCLEOTIDE SEQUENCE</scope>
    <source>
        <tissue evidence="1">Venom gland</tissue>
    </source>
</reference>
<accession>U3TBV1</accession>
<evidence type="ECO:0000313" key="1">
    <source>
        <dbReference type="EMBL" id="BAN89423.1"/>
    </source>
</evidence>
<sequence length="113" mass="11609">MSGINAGWNGAMAPSLTTMPGVKNLSVLYAIQILITNGGVDTAACITVSSASSRHSLKIQLSEVWRSKEAPHPHTPHPACCNLCPAPFAQRMLSVAGSGFAAPDGPEGPINSA</sequence>
<organism evidence="1">
    <name type="scientific">Ovophis okinavensis</name>
    <name type="common">Ryukyu Island pit viper</name>
    <name type="synonym">Trimeresurus okinavensis</name>
    <dbReference type="NCBI Taxonomy" id="8769"/>
    <lineage>
        <taxon>Eukaryota</taxon>
        <taxon>Metazoa</taxon>
        <taxon>Chordata</taxon>
        <taxon>Craniata</taxon>
        <taxon>Vertebrata</taxon>
        <taxon>Euteleostomi</taxon>
        <taxon>Lepidosauria</taxon>
        <taxon>Squamata</taxon>
        <taxon>Bifurcata</taxon>
        <taxon>Unidentata</taxon>
        <taxon>Episquamata</taxon>
        <taxon>Toxicofera</taxon>
        <taxon>Serpentes</taxon>
        <taxon>Colubroidea</taxon>
        <taxon>Viperidae</taxon>
        <taxon>Crotalinae</taxon>
        <taxon>Ovophis</taxon>
    </lineage>
</organism>